<protein>
    <recommendedName>
        <fullName evidence="7">Decaprenyl-phosphate phosphoribosyltransferase</fullName>
    </recommendedName>
</protein>
<reference evidence="6" key="1">
    <citation type="journal article" date="2020" name="mSystems">
        <title>Genome- and Community-Level Interaction Insights into Carbon Utilization and Element Cycling Functions of Hydrothermarchaeota in Hydrothermal Sediment.</title>
        <authorList>
            <person name="Zhou Z."/>
            <person name="Liu Y."/>
            <person name="Xu W."/>
            <person name="Pan J."/>
            <person name="Luo Z.H."/>
            <person name="Li M."/>
        </authorList>
    </citation>
    <scope>NUCLEOTIDE SEQUENCE [LARGE SCALE GENOMIC DNA]</scope>
    <source>
        <strain evidence="6">HyVt-365</strain>
    </source>
</reference>
<keyword evidence="3 5" id="KW-1133">Transmembrane helix</keyword>
<evidence type="ECO:0000256" key="4">
    <source>
        <dbReference type="ARBA" id="ARBA00023136"/>
    </source>
</evidence>
<dbReference type="InterPro" id="IPR039653">
    <property type="entry name" value="Prenyltransferase"/>
</dbReference>
<dbReference type="AlphaFoldDB" id="A0A7C1T5S6"/>
<feature type="transmembrane region" description="Helical" evidence="5">
    <location>
        <begin position="282"/>
        <end position="306"/>
    </location>
</feature>
<evidence type="ECO:0000256" key="5">
    <source>
        <dbReference type="SAM" id="Phobius"/>
    </source>
</evidence>
<dbReference type="GO" id="GO:0005886">
    <property type="term" value="C:plasma membrane"/>
    <property type="evidence" value="ECO:0007669"/>
    <property type="project" value="TreeGrafter"/>
</dbReference>
<comment type="caution">
    <text evidence="6">The sequence shown here is derived from an EMBL/GenBank/DDBJ whole genome shotgun (WGS) entry which is preliminary data.</text>
</comment>
<feature type="transmembrane region" description="Helical" evidence="5">
    <location>
        <begin position="206"/>
        <end position="230"/>
    </location>
</feature>
<dbReference type="GO" id="GO:0016765">
    <property type="term" value="F:transferase activity, transferring alkyl or aryl (other than methyl) groups"/>
    <property type="evidence" value="ECO:0007669"/>
    <property type="project" value="InterPro"/>
</dbReference>
<sequence length="308" mass="34264">MMRIIKALVISARPQQWLKNLSIFAAAFLWGDLFNVGTLPRLIEAFFVFCFLSSTAYLINDLKDRERDKKHPVKKRRPIASGELSVRATIVAAVVLGTGTLTYVFLNFNSYFFGIALAFIALQLSYSFLIRNVIILDALWVAAAFVLRVYAGAFVLPTPISSWVIMSVIGLALLLAFGKRRSERTLLSSLRKRLATRETLRHYPDALLDSAISMSASYTALAYSIFAFQNSPGSTSLSDILPATLSSPKLILLTVPLVIYGVVRYFYVIYEKKEGESPEQVLITDFPLLGTVALWLVALFLIIYVIGG</sequence>
<proteinExistence type="predicted"/>
<evidence type="ECO:0000256" key="2">
    <source>
        <dbReference type="ARBA" id="ARBA00022692"/>
    </source>
</evidence>
<dbReference type="GO" id="GO:0009247">
    <property type="term" value="P:glycolipid biosynthetic process"/>
    <property type="evidence" value="ECO:0007669"/>
    <property type="project" value="TreeGrafter"/>
</dbReference>
<dbReference type="Gene3D" id="1.10.357.140">
    <property type="entry name" value="UbiA prenyltransferase"/>
    <property type="match status" value="1"/>
</dbReference>
<keyword evidence="4 5" id="KW-0472">Membrane</keyword>
<feature type="transmembrane region" description="Helical" evidence="5">
    <location>
        <begin position="160"/>
        <end position="178"/>
    </location>
</feature>
<evidence type="ECO:0000256" key="1">
    <source>
        <dbReference type="ARBA" id="ARBA00004141"/>
    </source>
</evidence>
<comment type="subcellular location">
    <subcellularLocation>
        <location evidence="1">Membrane</location>
        <topology evidence="1">Multi-pass membrane protein</topology>
    </subcellularLocation>
</comment>
<name>A0A7C1T5S6_UNCKA</name>
<dbReference type="EMBL" id="DRHH01000008">
    <property type="protein sequence ID" value="HEB13819.1"/>
    <property type="molecule type" value="Genomic_DNA"/>
</dbReference>
<accession>A0A7C1T5S6</accession>
<dbReference type="InterPro" id="IPR044878">
    <property type="entry name" value="UbiA_sf"/>
</dbReference>
<dbReference type="PANTHER" id="PTHR11048:SF5">
    <property type="entry name" value="DECAPRENYL-PHOSPHATE PHOSPHORIBOSYLTRANSFERASE"/>
    <property type="match status" value="1"/>
</dbReference>
<keyword evidence="2 5" id="KW-0812">Transmembrane</keyword>
<dbReference type="PANTHER" id="PTHR11048">
    <property type="entry name" value="PRENYLTRANSFERASES"/>
    <property type="match status" value="1"/>
</dbReference>
<feature type="transmembrane region" description="Helical" evidence="5">
    <location>
        <begin position="21"/>
        <end position="39"/>
    </location>
</feature>
<gene>
    <name evidence="6" type="ORF">ENI09_00200</name>
</gene>
<dbReference type="Proteomes" id="UP000885744">
    <property type="component" value="Unassembled WGS sequence"/>
</dbReference>
<evidence type="ECO:0000256" key="3">
    <source>
        <dbReference type="ARBA" id="ARBA00022989"/>
    </source>
</evidence>
<dbReference type="InterPro" id="IPR000537">
    <property type="entry name" value="UbiA_prenyltransferase"/>
</dbReference>
<feature type="transmembrane region" description="Helical" evidence="5">
    <location>
        <begin position="111"/>
        <end position="129"/>
    </location>
</feature>
<evidence type="ECO:0008006" key="7">
    <source>
        <dbReference type="Google" id="ProtNLM"/>
    </source>
</evidence>
<organism evidence="6">
    <name type="scientific">candidate division WWE3 bacterium</name>
    <dbReference type="NCBI Taxonomy" id="2053526"/>
    <lineage>
        <taxon>Bacteria</taxon>
        <taxon>Katanobacteria</taxon>
    </lineage>
</organism>
<feature type="transmembrane region" description="Helical" evidence="5">
    <location>
        <begin position="134"/>
        <end position="154"/>
    </location>
</feature>
<feature type="transmembrane region" description="Helical" evidence="5">
    <location>
        <begin position="84"/>
        <end position="105"/>
    </location>
</feature>
<evidence type="ECO:0000313" key="6">
    <source>
        <dbReference type="EMBL" id="HEB13819.1"/>
    </source>
</evidence>
<dbReference type="CDD" id="cd13963">
    <property type="entry name" value="PT_UbiA_2"/>
    <property type="match status" value="1"/>
</dbReference>
<feature type="transmembrane region" description="Helical" evidence="5">
    <location>
        <begin position="45"/>
        <end position="63"/>
    </location>
</feature>
<dbReference type="Pfam" id="PF01040">
    <property type="entry name" value="UbiA"/>
    <property type="match status" value="1"/>
</dbReference>
<feature type="transmembrane region" description="Helical" evidence="5">
    <location>
        <begin position="250"/>
        <end position="270"/>
    </location>
</feature>